<accession>A0A0K0F3W8</accession>
<feature type="disulfide bond" evidence="13">
    <location>
        <begin position="306"/>
        <end position="316"/>
    </location>
</feature>
<evidence type="ECO:0000313" key="18">
    <source>
        <dbReference type="Proteomes" id="UP000035680"/>
    </source>
</evidence>
<dbReference type="CDD" id="cd04280">
    <property type="entry name" value="ZnMc_astacin_like"/>
    <property type="match status" value="1"/>
</dbReference>
<organism evidence="18 19">
    <name type="scientific">Strongyloides venezuelensis</name>
    <name type="common">Threadworm</name>
    <dbReference type="NCBI Taxonomy" id="75913"/>
    <lineage>
        <taxon>Eukaryota</taxon>
        <taxon>Metazoa</taxon>
        <taxon>Ecdysozoa</taxon>
        <taxon>Nematoda</taxon>
        <taxon>Chromadorea</taxon>
        <taxon>Rhabditida</taxon>
        <taxon>Tylenchina</taxon>
        <taxon>Panagrolaimomorpha</taxon>
        <taxon>Strongyloidoidea</taxon>
        <taxon>Strongyloididae</taxon>
        <taxon>Strongyloides</taxon>
    </lineage>
</organism>
<dbReference type="PROSITE" id="PS50026">
    <property type="entry name" value="EGF_3"/>
    <property type="match status" value="1"/>
</dbReference>
<keyword evidence="7 14" id="KW-0378">Hydrolase</keyword>
<keyword evidence="8 14" id="KW-0862">Zinc</keyword>
<keyword evidence="3 13" id="KW-0245">EGF-like domain</keyword>
<dbReference type="InterPro" id="IPR000742">
    <property type="entry name" value="EGF"/>
</dbReference>
<feature type="domain" description="EGF-like" evidence="16">
    <location>
        <begin position="302"/>
        <end position="342"/>
    </location>
</feature>
<evidence type="ECO:0000256" key="12">
    <source>
        <dbReference type="PIRNR" id="PIRNR036365"/>
    </source>
</evidence>
<dbReference type="GO" id="GO:0004222">
    <property type="term" value="F:metalloendopeptidase activity"/>
    <property type="evidence" value="ECO:0007669"/>
    <property type="project" value="UniProtKB-UniRule"/>
</dbReference>
<evidence type="ECO:0000256" key="8">
    <source>
        <dbReference type="ARBA" id="ARBA00022833"/>
    </source>
</evidence>
<reference evidence="18" key="1">
    <citation type="submission" date="2014-07" db="EMBL/GenBank/DDBJ databases">
        <authorList>
            <person name="Martin A.A"/>
            <person name="De Silva N."/>
        </authorList>
    </citation>
    <scope>NUCLEOTIDE SEQUENCE</scope>
</reference>
<dbReference type="PANTHER" id="PTHR10127">
    <property type="entry name" value="DISCOIDIN, CUB, EGF, LAMININ , AND ZINC METALLOPROTEASE DOMAIN CONTAINING"/>
    <property type="match status" value="1"/>
</dbReference>
<feature type="binding site" evidence="14">
    <location>
        <position position="204"/>
    </location>
    <ligand>
        <name>Zn(2+)</name>
        <dbReference type="ChEBI" id="CHEBI:29105"/>
        <note>catalytic</note>
    </ligand>
</feature>
<dbReference type="InterPro" id="IPR024079">
    <property type="entry name" value="MetalloPept_cat_dom_sf"/>
</dbReference>
<evidence type="ECO:0000256" key="14">
    <source>
        <dbReference type="PROSITE-ProRule" id="PRU01211"/>
    </source>
</evidence>
<keyword evidence="6 12" id="KW-0732">Signal</keyword>
<dbReference type="Pfam" id="PF01400">
    <property type="entry name" value="Astacin"/>
    <property type="match status" value="1"/>
</dbReference>
<feature type="disulfide bond" evidence="13">
    <location>
        <begin position="332"/>
        <end position="341"/>
    </location>
</feature>
<evidence type="ECO:0000256" key="5">
    <source>
        <dbReference type="ARBA" id="ARBA00022723"/>
    </source>
</evidence>
<dbReference type="InterPro" id="IPR001506">
    <property type="entry name" value="Peptidase_M12A"/>
</dbReference>
<feature type="domain" description="Peptidase M12A" evidence="17">
    <location>
        <begin position="113"/>
        <end position="307"/>
    </location>
</feature>
<dbReference type="CDD" id="cd00054">
    <property type="entry name" value="EGF_CA"/>
    <property type="match status" value="1"/>
</dbReference>
<keyword evidence="11" id="KW-0325">Glycoprotein</keyword>
<evidence type="ECO:0000259" key="17">
    <source>
        <dbReference type="PROSITE" id="PS51864"/>
    </source>
</evidence>
<evidence type="ECO:0000256" key="2">
    <source>
        <dbReference type="ARBA" id="ARBA00022525"/>
    </source>
</evidence>
<evidence type="ECO:0000256" key="13">
    <source>
        <dbReference type="PROSITE-ProRule" id="PRU00076"/>
    </source>
</evidence>
<evidence type="ECO:0000256" key="15">
    <source>
        <dbReference type="RuleBase" id="RU361183"/>
    </source>
</evidence>
<sequence length="456" mass="52033">MNKFFLLLFFLIKLSFEVPRNVNRFLTRESLSPKNREIFDKTAVVLDEIKSLNNGNIDVDDIKNETDEVEVGIMSNPEMFQGDIFLLESQIKKIKEDIEWNEDLNSKRKRRSAVIKNMPRSWDISQPIKYYVYEGNTSMITDSLNRITSESCISFEYLPASFTGPGLRFYRGVGCWSWLGKIDDNNPQDVSLGTGCDAIGVIQHEVFHALGIIHEQSRPDRDMYLEIHNENYASDKATNFYRYSYGSVDNYGIVYDYGSVMQYNGKSFSSNGGKTMIPKMSFFENAMGQSVGYSHYDLKLLNTYYCNKVCKSSITCNNGGFQSVKNCYECRCPLGFTGTTCNEIAKRSPTCTDTVNYSNSTKQTIKIPIGRKCFYYIESPEGKKIMLVMDNLQYSGYYYTPCNADNGVEIKYRSDMGLDGGKFCQPFTNEILLSQGNKILIAVPENVKLQITFHSK</sequence>
<evidence type="ECO:0000256" key="6">
    <source>
        <dbReference type="ARBA" id="ARBA00022729"/>
    </source>
</evidence>
<evidence type="ECO:0000259" key="16">
    <source>
        <dbReference type="PROSITE" id="PS50026"/>
    </source>
</evidence>
<dbReference type="InterPro" id="IPR034035">
    <property type="entry name" value="Astacin-like_dom"/>
</dbReference>
<feature type="signal peptide" evidence="12 15">
    <location>
        <begin position="1"/>
        <end position="17"/>
    </location>
</feature>
<dbReference type="InterPro" id="IPR006026">
    <property type="entry name" value="Peptidase_Metallo"/>
</dbReference>
<name>A0A0K0F3W8_STRVS</name>
<keyword evidence="18" id="KW-1185">Reference proteome</keyword>
<dbReference type="PROSITE" id="PS51864">
    <property type="entry name" value="ASTACIN"/>
    <property type="match status" value="1"/>
</dbReference>
<dbReference type="GO" id="GO:0008270">
    <property type="term" value="F:zinc ion binding"/>
    <property type="evidence" value="ECO:0007669"/>
    <property type="project" value="UniProtKB-UniRule"/>
</dbReference>
<dbReference type="PROSITE" id="PS00022">
    <property type="entry name" value="EGF_1"/>
    <property type="match status" value="1"/>
</dbReference>
<dbReference type="GO" id="GO:0005576">
    <property type="term" value="C:extracellular region"/>
    <property type="evidence" value="ECO:0007669"/>
    <property type="project" value="UniProtKB-SubCell"/>
</dbReference>
<evidence type="ECO:0000256" key="3">
    <source>
        <dbReference type="ARBA" id="ARBA00022536"/>
    </source>
</evidence>
<evidence type="ECO:0000256" key="9">
    <source>
        <dbReference type="ARBA" id="ARBA00023049"/>
    </source>
</evidence>
<dbReference type="PANTHER" id="PTHR10127:SF780">
    <property type="entry name" value="METALLOENDOPEPTIDASE"/>
    <property type="match status" value="1"/>
</dbReference>
<dbReference type="WBParaSite" id="SVE_0350300.1">
    <property type="protein sequence ID" value="SVE_0350300.1"/>
    <property type="gene ID" value="SVE_0350300"/>
</dbReference>
<keyword evidence="4 14" id="KW-0645">Protease</keyword>
<keyword evidence="10 13" id="KW-1015">Disulfide bond</keyword>
<feature type="binding site" evidence="14">
    <location>
        <position position="214"/>
    </location>
    <ligand>
        <name>Zn(2+)</name>
        <dbReference type="ChEBI" id="CHEBI:29105"/>
        <note>catalytic</note>
    </ligand>
</feature>
<keyword evidence="5 14" id="KW-0479">Metal-binding</keyword>
<dbReference type="AlphaFoldDB" id="A0A0K0F3W8"/>
<dbReference type="SUPFAM" id="SSF49854">
    <property type="entry name" value="Spermadhesin, CUB domain"/>
    <property type="match status" value="1"/>
</dbReference>
<feature type="active site" evidence="14">
    <location>
        <position position="205"/>
    </location>
</feature>
<evidence type="ECO:0000313" key="19">
    <source>
        <dbReference type="WBParaSite" id="SVE_0350300.1"/>
    </source>
</evidence>
<dbReference type="PRINTS" id="PR00480">
    <property type="entry name" value="ASTACIN"/>
</dbReference>
<feature type="binding site" evidence="14">
    <location>
        <position position="208"/>
    </location>
    <ligand>
        <name>Zn(2+)</name>
        <dbReference type="ChEBI" id="CHEBI:29105"/>
        <note>catalytic</note>
    </ligand>
</feature>
<dbReference type="InterPro" id="IPR017050">
    <property type="entry name" value="Metallopeptidase_nem"/>
</dbReference>
<comment type="caution">
    <text evidence="13">Lacks conserved residue(s) required for the propagation of feature annotation.</text>
</comment>
<dbReference type="GO" id="GO:0018996">
    <property type="term" value="P:molting cycle, collagen and cuticulin-based cuticle"/>
    <property type="evidence" value="ECO:0007669"/>
    <property type="project" value="InterPro"/>
</dbReference>
<dbReference type="GO" id="GO:0006508">
    <property type="term" value="P:proteolysis"/>
    <property type="evidence" value="ECO:0007669"/>
    <property type="project" value="UniProtKB-KW"/>
</dbReference>
<comment type="cofactor">
    <cofactor evidence="14 15">
        <name>Zn(2+)</name>
        <dbReference type="ChEBI" id="CHEBI:29105"/>
    </cofactor>
    <text evidence="14 15">Binds 1 zinc ion per subunit.</text>
</comment>
<evidence type="ECO:0000256" key="7">
    <source>
        <dbReference type="ARBA" id="ARBA00022801"/>
    </source>
</evidence>
<keyword evidence="9 14" id="KW-0482">Metalloprotease</keyword>
<feature type="chain" id="PRO_5005120764" description="Zinc metalloproteinase" evidence="12 15">
    <location>
        <begin position="18"/>
        <end position="456"/>
    </location>
</feature>
<evidence type="ECO:0000256" key="4">
    <source>
        <dbReference type="ARBA" id="ARBA00022670"/>
    </source>
</evidence>
<dbReference type="Gene3D" id="3.40.390.10">
    <property type="entry name" value="Collagenase (Catalytic Domain)"/>
    <property type="match status" value="1"/>
</dbReference>
<dbReference type="PIRSF" id="PIRSF036365">
    <property type="entry name" value="Astacin_nematoda"/>
    <property type="match status" value="1"/>
</dbReference>
<evidence type="ECO:0000256" key="1">
    <source>
        <dbReference type="ARBA" id="ARBA00004613"/>
    </source>
</evidence>
<proteinExistence type="predicted"/>
<dbReference type="Proteomes" id="UP000035680">
    <property type="component" value="Unassembled WGS sequence"/>
</dbReference>
<evidence type="ECO:0000256" key="11">
    <source>
        <dbReference type="ARBA" id="ARBA00023180"/>
    </source>
</evidence>
<comment type="subcellular location">
    <subcellularLocation>
        <location evidence="1 12">Secreted</location>
    </subcellularLocation>
</comment>
<evidence type="ECO:0000256" key="10">
    <source>
        <dbReference type="ARBA" id="ARBA00023157"/>
    </source>
</evidence>
<reference evidence="19" key="2">
    <citation type="submission" date="2015-08" db="UniProtKB">
        <authorList>
            <consortium name="WormBaseParasite"/>
        </authorList>
    </citation>
    <scope>IDENTIFICATION</scope>
</reference>
<protein>
    <recommendedName>
        <fullName evidence="12">Zinc metalloproteinase</fullName>
    </recommendedName>
</protein>
<keyword evidence="2 12" id="KW-0964">Secreted</keyword>
<dbReference type="SMART" id="SM00235">
    <property type="entry name" value="ZnMc"/>
    <property type="match status" value="1"/>
</dbReference>
<dbReference type="InterPro" id="IPR035914">
    <property type="entry name" value="Sperma_CUB_dom_sf"/>
</dbReference>
<dbReference type="PROSITE" id="PS01186">
    <property type="entry name" value="EGF_2"/>
    <property type="match status" value="1"/>
</dbReference>
<dbReference type="SUPFAM" id="SSF55486">
    <property type="entry name" value="Metalloproteases ('zincins'), catalytic domain"/>
    <property type="match status" value="1"/>
</dbReference>